<feature type="region of interest" description="Disordered" evidence="8">
    <location>
        <begin position="1"/>
        <end position="68"/>
    </location>
</feature>
<feature type="compositionally biased region" description="Basic and acidic residues" evidence="8">
    <location>
        <begin position="194"/>
        <end position="204"/>
    </location>
</feature>
<dbReference type="InterPro" id="IPR011545">
    <property type="entry name" value="DEAD/DEAH_box_helicase_dom"/>
</dbReference>
<protein>
    <recommendedName>
        <fullName evidence="2">RNA helicase</fullName>
        <ecNumber evidence="2">3.6.4.13</ecNumber>
    </recommendedName>
</protein>
<comment type="caution">
    <text evidence="11">The sequence shown here is derived from an EMBL/GenBank/DDBJ whole genome shotgun (WGS) entry which is preliminary data.</text>
</comment>
<dbReference type="SMART" id="SM00487">
    <property type="entry name" value="DEXDc"/>
    <property type="match status" value="1"/>
</dbReference>
<feature type="compositionally biased region" description="Acidic residues" evidence="8">
    <location>
        <begin position="671"/>
        <end position="684"/>
    </location>
</feature>
<dbReference type="GO" id="GO:0016787">
    <property type="term" value="F:hydrolase activity"/>
    <property type="evidence" value="ECO:0007669"/>
    <property type="project" value="UniProtKB-KW"/>
</dbReference>
<dbReference type="SMART" id="SM00490">
    <property type="entry name" value="HELICc"/>
    <property type="match status" value="1"/>
</dbReference>
<evidence type="ECO:0000256" key="3">
    <source>
        <dbReference type="ARBA" id="ARBA00022741"/>
    </source>
</evidence>
<reference evidence="11" key="1">
    <citation type="journal article" date="2020" name="Stud. Mycol.">
        <title>101 Dothideomycetes genomes: a test case for predicting lifestyles and emergence of pathogens.</title>
        <authorList>
            <person name="Haridas S."/>
            <person name="Albert R."/>
            <person name="Binder M."/>
            <person name="Bloem J."/>
            <person name="Labutti K."/>
            <person name="Salamov A."/>
            <person name="Andreopoulos B."/>
            <person name="Baker S."/>
            <person name="Barry K."/>
            <person name="Bills G."/>
            <person name="Bluhm B."/>
            <person name="Cannon C."/>
            <person name="Castanera R."/>
            <person name="Culley D."/>
            <person name="Daum C."/>
            <person name="Ezra D."/>
            <person name="Gonzalez J."/>
            <person name="Henrissat B."/>
            <person name="Kuo A."/>
            <person name="Liang C."/>
            <person name="Lipzen A."/>
            <person name="Lutzoni F."/>
            <person name="Magnuson J."/>
            <person name="Mondo S."/>
            <person name="Nolan M."/>
            <person name="Ohm R."/>
            <person name="Pangilinan J."/>
            <person name="Park H.-J."/>
            <person name="Ramirez L."/>
            <person name="Alfaro M."/>
            <person name="Sun H."/>
            <person name="Tritt A."/>
            <person name="Yoshinaga Y."/>
            <person name="Zwiers L.-H."/>
            <person name="Turgeon B."/>
            <person name="Goodwin S."/>
            <person name="Spatafora J."/>
            <person name="Crous P."/>
            <person name="Grigoriev I."/>
        </authorList>
    </citation>
    <scope>NUCLEOTIDE SEQUENCE</scope>
    <source>
        <strain evidence="11">CBS 133067</strain>
    </source>
</reference>
<dbReference type="Pfam" id="PF00270">
    <property type="entry name" value="DEAD"/>
    <property type="match status" value="1"/>
</dbReference>
<sequence length="1211" mass="134132">MPKFVPRQRKHRVLARQKATGNSAVQNGDSNTVELLPTSKKEKEERRQQLRKELQAQQPKISSKKKKRLDKYIETKLRKEENLELIKKLAQTKVDTSLLHSSRKLGAVTDSKRDALSRAYHEREAGINSADNDAILLSARGDTNGDAFNGPLSDDEPNTSTADDAAISMGDEQESTGPTISRPEAASFGGGLKRPLELGEDRRPVIKKRQRVMQPKPQIIILNEHLKPLDGSESEWEGFSDDDKGSEESGNEMQSDDSDEEASEGDSSSSSDEEEHTDEDDESSSEGISGFKAWATQQRNAALGFTPSADTVMDVPKLPQNINFEPRPAESDPLPPELEVSEKGSSRKAYSVYVERSSKIQEARLALPVVAEEQKIMEAIHNNDVVVIWGATGSGKTTQVPQFLFEAGYGDKSGPTPGMIGVTQPRRVAAVSMAERVGNELGSFKRKVSYQIRFDHSNVSQETAIKFMTDGILLREISQDISLEKYSAVIIDEAHERSVNTDILIGMLSRVVLNVRAENAQRDVSRKPLKLIIMSATLRIKDFIENQRLFPQGPPPLVQAEGRQYPVTIHFSRKTQSDYVEEAFKKVSRGHKKLPPGGMLVFLTGQNEIVALEKRLKQSLTTANTGAVKAVNATVSAVDAPLEAEDMVIGRNRGLEDDESEDDLDIHGLDEENEDDNEDEEEFDVGQTAEDIQASSDLKVHVLPLYSQLPTKDQLRIFEPPPDGSRLIVLATNIAETSLTIAGIRYVFDCGRAKEKKYDLRSGVQSFEIDWISKASASQRAGRAGRTGPGHCYRLYSSALYEAHFAKHTEPEILRTPMEEVVLQLKGMGLPNIINFPFPTAPDRKNLEKAERLLQCLGAISLEGNVTPMGKRLSSFPLSPRFSRMLLIGQDKGCMSLTIALVSALSAPEMFIPQNQTGHIREQNVSDDESDEEKAAREARRKAYNRVQAQFSNLDAASDAIKFFTALCAYSWEAAGRQSERDIEDFCSSNFLRGKAMKEATQLREQLTTISRRNHPGSVGPFSMKVPTPSDAEVHLLRTTTAAGFIDQVAIRADLAPVPPEMSRKPSRATDVPYITLFSSQSSYMGGTGTDPSQKFVYLHPNSLLAHRSAAKLPQYVVYSHLQKNSTGKVRMHPLTPVSGAQLAVLARETPLLEWGKPVGKIEMIGQDRRICECVVSLIGDKGSTPWPLRSWKVKQKRLVGRGWVLEEIVE</sequence>
<accession>A0A9P4M946</accession>
<feature type="compositionally biased region" description="Polar residues" evidence="8">
    <location>
        <begin position="19"/>
        <end position="33"/>
    </location>
</feature>
<feature type="compositionally biased region" description="Acidic residues" evidence="8">
    <location>
        <begin position="254"/>
        <end position="264"/>
    </location>
</feature>
<evidence type="ECO:0000256" key="4">
    <source>
        <dbReference type="ARBA" id="ARBA00022801"/>
    </source>
</evidence>
<feature type="compositionally biased region" description="Basic and acidic residues" evidence="8">
    <location>
        <begin position="39"/>
        <end position="54"/>
    </location>
</feature>
<evidence type="ECO:0000259" key="10">
    <source>
        <dbReference type="PROSITE" id="PS51194"/>
    </source>
</evidence>
<keyword evidence="12" id="KW-1185">Reference proteome</keyword>
<dbReference type="Pfam" id="PF07717">
    <property type="entry name" value="OB_NTP_bind"/>
    <property type="match status" value="1"/>
</dbReference>
<dbReference type="OrthoDB" id="10253254at2759"/>
<dbReference type="PANTHER" id="PTHR18934">
    <property type="entry name" value="ATP-DEPENDENT RNA HELICASE"/>
    <property type="match status" value="1"/>
</dbReference>
<feature type="region of interest" description="Disordered" evidence="8">
    <location>
        <begin position="651"/>
        <end position="686"/>
    </location>
</feature>
<dbReference type="InterPro" id="IPR007502">
    <property type="entry name" value="Helicase-assoc_dom"/>
</dbReference>
<feature type="compositionally biased region" description="Basic residues" evidence="8">
    <location>
        <begin position="1"/>
        <end position="15"/>
    </location>
</feature>
<feature type="region of interest" description="Disordered" evidence="8">
    <location>
        <begin position="319"/>
        <end position="344"/>
    </location>
</feature>
<evidence type="ECO:0000313" key="12">
    <source>
        <dbReference type="Proteomes" id="UP000799772"/>
    </source>
</evidence>
<dbReference type="FunFam" id="3.40.50.300:FF:000637">
    <property type="entry name" value="ATP-dependent RNA helicase DHX37/DHR1"/>
    <property type="match status" value="1"/>
</dbReference>
<feature type="compositionally biased region" description="Acidic residues" evidence="8">
    <location>
        <begin position="271"/>
        <end position="284"/>
    </location>
</feature>
<dbReference type="Proteomes" id="UP000799772">
    <property type="component" value="Unassembled WGS sequence"/>
</dbReference>
<dbReference type="PROSITE" id="PS51192">
    <property type="entry name" value="HELICASE_ATP_BIND_1"/>
    <property type="match status" value="1"/>
</dbReference>
<dbReference type="PANTHER" id="PTHR18934:SF99">
    <property type="entry name" value="ATP-DEPENDENT RNA HELICASE DHX37-RELATED"/>
    <property type="match status" value="1"/>
</dbReference>
<dbReference type="InterPro" id="IPR048333">
    <property type="entry name" value="HA2_WH"/>
</dbReference>
<dbReference type="Pfam" id="PF00271">
    <property type="entry name" value="Helicase_C"/>
    <property type="match status" value="1"/>
</dbReference>
<dbReference type="SUPFAM" id="SSF52540">
    <property type="entry name" value="P-loop containing nucleoside triphosphate hydrolases"/>
    <property type="match status" value="1"/>
</dbReference>
<comment type="catalytic activity">
    <reaction evidence="7">
        <text>ATP + H2O = ADP + phosphate + H(+)</text>
        <dbReference type="Rhea" id="RHEA:13065"/>
        <dbReference type="ChEBI" id="CHEBI:15377"/>
        <dbReference type="ChEBI" id="CHEBI:15378"/>
        <dbReference type="ChEBI" id="CHEBI:30616"/>
        <dbReference type="ChEBI" id="CHEBI:43474"/>
        <dbReference type="ChEBI" id="CHEBI:456216"/>
        <dbReference type="EC" id="3.6.4.13"/>
    </reaction>
</comment>
<dbReference type="Gene3D" id="1.20.120.1080">
    <property type="match status" value="1"/>
</dbReference>
<evidence type="ECO:0000256" key="7">
    <source>
        <dbReference type="ARBA" id="ARBA00047984"/>
    </source>
</evidence>
<gene>
    <name evidence="11" type="ORF">NA57DRAFT_77692</name>
</gene>
<evidence type="ECO:0000313" key="11">
    <source>
        <dbReference type="EMBL" id="KAF2097434.1"/>
    </source>
</evidence>
<dbReference type="GO" id="GO:0003724">
    <property type="term" value="F:RNA helicase activity"/>
    <property type="evidence" value="ECO:0007669"/>
    <property type="project" value="UniProtKB-EC"/>
</dbReference>
<keyword evidence="5" id="KW-0347">Helicase</keyword>
<dbReference type="Pfam" id="PF21010">
    <property type="entry name" value="HA2_C"/>
    <property type="match status" value="1"/>
</dbReference>
<feature type="domain" description="Helicase ATP-binding" evidence="9">
    <location>
        <begin position="377"/>
        <end position="556"/>
    </location>
</feature>
<organism evidence="11 12">
    <name type="scientific">Rhizodiscina lignyota</name>
    <dbReference type="NCBI Taxonomy" id="1504668"/>
    <lineage>
        <taxon>Eukaryota</taxon>
        <taxon>Fungi</taxon>
        <taxon>Dikarya</taxon>
        <taxon>Ascomycota</taxon>
        <taxon>Pezizomycotina</taxon>
        <taxon>Dothideomycetes</taxon>
        <taxon>Pleosporomycetidae</taxon>
        <taxon>Aulographales</taxon>
        <taxon>Rhizodiscinaceae</taxon>
        <taxon>Rhizodiscina</taxon>
    </lineage>
</organism>
<dbReference type="GO" id="GO:1990904">
    <property type="term" value="C:ribonucleoprotein complex"/>
    <property type="evidence" value="ECO:0007669"/>
    <property type="project" value="UniProtKB-ARBA"/>
</dbReference>
<dbReference type="InterPro" id="IPR011709">
    <property type="entry name" value="DEAD-box_helicase_OB_fold"/>
</dbReference>
<evidence type="ECO:0000256" key="5">
    <source>
        <dbReference type="ARBA" id="ARBA00022806"/>
    </source>
</evidence>
<dbReference type="PROSITE" id="PS51194">
    <property type="entry name" value="HELICASE_CTER"/>
    <property type="match status" value="1"/>
</dbReference>
<dbReference type="Gene3D" id="3.40.50.300">
    <property type="entry name" value="P-loop containing nucleotide triphosphate hydrolases"/>
    <property type="match status" value="2"/>
</dbReference>
<keyword evidence="3" id="KW-0547">Nucleotide-binding</keyword>
<dbReference type="InterPro" id="IPR014001">
    <property type="entry name" value="Helicase_ATP-bd"/>
</dbReference>
<evidence type="ECO:0000256" key="8">
    <source>
        <dbReference type="SAM" id="MobiDB-lite"/>
    </source>
</evidence>
<proteinExistence type="inferred from homology"/>
<dbReference type="GO" id="GO:0003723">
    <property type="term" value="F:RNA binding"/>
    <property type="evidence" value="ECO:0007669"/>
    <property type="project" value="TreeGrafter"/>
</dbReference>
<evidence type="ECO:0000256" key="6">
    <source>
        <dbReference type="ARBA" id="ARBA00022840"/>
    </source>
</evidence>
<dbReference type="CDD" id="cd17982">
    <property type="entry name" value="DEXHc_DHX37"/>
    <property type="match status" value="1"/>
</dbReference>
<dbReference type="PROSITE" id="PS00690">
    <property type="entry name" value="DEAH_ATP_HELICASE"/>
    <property type="match status" value="1"/>
</dbReference>
<name>A0A9P4M946_9PEZI</name>
<keyword evidence="6" id="KW-0067">ATP-binding</keyword>
<comment type="similarity">
    <text evidence="1">Belongs to the DEAD box helicase family. DEAH subfamily.</text>
</comment>
<evidence type="ECO:0000259" key="9">
    <source>
        <dbReference type="PROSITE" id="PS51192"/>
    </source>
</evidence>
<dbReference type="GO" id="GO:0005524">
    <property type="term" value="F:ATP binding"/>
    <property type="evidence" value="ECO:0007669"/>
    <property type="project" value="UniProtKB-KW"/>
</dbReference>
<dbReference type="InterPro" id="IPR027417">
    <property type="entry name" value="P-loop_NTPase"/>
</dbReference>
<dbReference type="GO" id="GO:0000462">
    <property type="term" value="P:maturation of SSU-rRNA from tricistronic rRNA transcript (SSU-rRNA, 5.8S rRNA, LSU-rRNA)"/>
    <property type="evidence" value="ECO:0007669"/>
    <property type="project" value="TreeGrafter"/>
</dbReference>
<feature type="region of interest" description="Disordered" evidence="8">
    <location>
        <begin position="141"/>
        <end position="287"/>
    </location>
</feature>
<dbReference type="InterPro" id="IPR001650">
    <property type="entry name" value="Helicase_C-like"/>
</dbReference>
<dbReference type="SMART" id="SM00847">
    <property type="entry name" value="HA2"/>
    <property type="match status" value="1"/>
</dbReference>
<dbReference type="Pfam" id="PF04408">
    <property type="entry name" value="WHD_HA2"/>
    <property type="match status" value="1"/>
</dbReference>
<dbReference type="AlphaFoldDB" id="A0A9P4M946"/>
<dbReference type="EMBL" id="ML978128">
    <property type="protein sequence ID" value="KAF2097434.1"/>
    <property type="molecule type" value="Genomic_DNA"/>
</dbReference>
<evidence type="ECO:0000256" key="2">
    <source>
        <dbReference type="ARBA" id="ARBA00012552"/>
    </source>
</evidence>
<dbReference type="GO" id="GO:0005730">
    <property type="term" value="C:nucleolus"/>
    <property type="evidence" value="ECO:0007669"/>
    <property type="project" value="TreeGrafter"/>
</dbReference>
<keyword evidence="4 11" id="KW-0378">Hydrolase</keyword>
<evidence type="ECO:0000256" key="1">
    <source>
        <dbReference type="ARBA" id="ARBA00008792"/>
    </source>
</evidence>
<dbReference type="CDD" id="cd18791">
    <property type="entry name" value="SF2_C_RHA"/>
    <property type="match status" value="1"/>
</dbReference>
<dbReference type="EC" id="3.6.4.13" evidence="2"/>
<dbReference type="InterPro" id="IPR002464">
    <property type="entry name" value="DNA/RNA_helicase_DEAH_CS"/>
</dbReference>
<feature type="domain" description="Helicase C-terminal" evidence="10">
    <location>
        <begin position="663"/>
        <end position="829"/>
    </location>
</feature>